<evidence type="ECO:0000256" key="1">
    <source>
        <dbReference type="SAM" id="MobiDB-lite"/>
    </source>
</evidence>
<keyword evidence="2" id="KW-1133">Transmembrane helix</keyword>
<dbReference type="Proteomes" id="UP001597419">
    <property type="component" value="Unassembled WGS sequence"/>
</dbReference>
<feature type="transmembrane region" description="Helical" evidence="2">
    <location>
        <begin position="86"/>
        <end position="108"/>
    </location>
</feature>
<keyword evidence="4" id="KW-1185">Reference proteome</keyword>
<reference evidence="4" key="1">
    <citation type="journal article" date="2019" name="Int. J. Syst. Evol. Microbiol.">
        <title>The Global Catalogue of Microorganisms (GCM) 10K type strain sequencing project: providing services to taxonomists for standard genome sequencing and annotation.</title>
        <authorList>
            <consortium name="The Broad Institute Genomics Platform"/>
            <consortium name="The Broad Institute Genome Sequencing Center for Infectious Disease"/>
            <person name="Wu L."/>
            <person name="Ma J."/>
        </authorList>
    </citation>
    <scope>NUCLEOTIDE SEQUENCE [LARGE SCALE GENOMIC DNA]</scope>
    <source>
        <strain evidence="4">CGMCC 4.7643</strain>
    </source>
</reference>
<proteinExistence type="predicted"/>
<name>A0ABW5GLV7_9PSEU</name>
<evidence type="ECO:0000313" key="3">
    <source>
        <dbReference type="EMBL" id="MFD2461846.1"/>
    </source>
</evidence>
<comment type="caution">
    <text evidence="3">The sequence shown here is derived from an EMBL/GenBank/DDBJ whole genome shotgun (WGS) entry which is preliminary data.</text>
</comment>
<keyword evidence="2" id="KW-0812">Transmembrane</keyword>
<dbReference type="EMBL" id="JBHUKU010000014">
    <property type="protein sequence ID" value="MFD2461846.1"/>
    <property type="molecule type" value="Genomic_DNA"/>
</dbReference>
<gene>
    <name evidence="3" type="ORF">ACFSYJ_24780</name>
</gene>
<keyword evidence="2" id="KW-0472">Membrane</keyword>
<feature type="compositionally biased region" description="Low complexity" evidence="1">
    <location>
        <begin position="160"/>
        <end position="202"/>
    </location>
</feature>
<feature type="compositionally biased region" description="Pro residues" evidence="1">
    <location>
        <begin position="148"/>
        <end position="159"/>
    </location>
</feature>
<evidence type="ECO:0008006" key="5">
    <source>
        <dbReference type="Google" id="ProtNLM"/>
    </source>
</evidence>
<accession>A0ABW5GLV7</accession>
<protein>
    <recommendedName>
        <fullName evidence="5">Translation initiation factor IF-2</fullName>
    </recommendedName>
</protein>
<evidence type="ECO:0000256" key="2">
    <source>
        <dbReference type="SAM" id="Phobius"/>
    </source>
</evidence>
<feature type="compositionally biased region" description="Low complexity" evidence="1">
    <location>
        <begin position="115"/>
        <end position="127"/>
    </location>
</feature>
<sequence length="360" mass="35111">MTGSGTAYLISAQQQETVSEGDSAAAESTVVSALTDPVADADTARHLASTTDSVAAAETTAEALAAVETRQTGEPAESSGRIPRPVLAGAGVAGLLLLAAPLLVMALANHADPTPAAAPDPAAFQDKAGPHGGLVPGARPDTGAVGAPPNPVAPAPPGAPAGQQAAPGGPPAGAVAPPAAPGGSPDAPQAPAGSPPAAQSASPFVLVAGPGCGGGSFGKPGYYTKGDEGWLSSGSGGYGGEGCNGSFYSVPMSGDGRDGDNSAVWTFTTGPVSQGSCQLQVYIPNGDATRVGGSPSYYTVSGGGSFQIDQTRQRGRWVDAGRFAVSGGKVSVQLHSRGVDWKNNGGLAHHAAAQLKATCT</sequence>
<evidence type="ECO:0000313" key="4">
    <source>
        <dbReference type="Proteomes" id="UP001597419"/>
    </source>
</evidence>
<dbReference type="RefSeq" id="WP_378213949.1">
    <property type="nucleotide sequence ID" value="NZ_JBHSBK010000001.1"/>
</dbReference>
<organism evidence="3 4">
    <name type="scientific">Amycolatopsis samaneae</name>
    <dbReference type="NCBI Taxonomy" id="664691"/>
    <lineage>
        <taxon>Bacteria</taxon>
        <taxon>Bacillati</taxon>
        <taxon>Actinomycetota</taxon>
        <taxon>Actinomycetes</taxon>
        <taxon>Pseudonocardiales</taxon>
        <taxon>Pseudonocardiaceae</taxon>
        <taxon>Amycolatopsis</taxon>
    </lineage>
</organism>
<feature type="region of interest" description="Disordered" evidence="1">
    <location>
        <begin position="115"/>
        <end position="202"/>
    </location>
</feature>